<comment type="caution">
    <text evidence="2">The sequence shown here is derived from an EMBL/GenBank/DDBJ whole genome shotgun (WGS) entry which is preliminary data.</text>
</comment>
<feature type="compositionally biased region" description="Polar residues" evidence="1">
    <location>
        <begin position="53"/>
        <end position="66"/>
    </location>
</feature>
<reference evidence="2" key="1">
    <citation type="submission" date="2020-10" db="EMBL/GenBank/DDBJ databases">
        <title>Feather gene expression reveals the developmental basis of iridescence in African starlings.</title>
        <authorList>
            <person name="Rubenstein D.R."/>
        </authorList>
    </citation>
    <scope>NUCLEOTIDE SEQUENCE</scope>
    <source>
        <strain evidence="2">SS15</strain>
        <tissue evidence="2">Liver</tissue>
    </source>
</reference>
<proteinExistence type="predicted"/>
<evidence type="ECO:0000313" key="3">
    <source>
        <dbReference type="EMBL" id="KAI1231974.1"/>
    </source>
</evidence>
<dbReference type="AlphaFoldDB" id="A0A835NQV1"/>
<evidence type="ECO:0000313" key="2">
    <source>
        <dbReference type="EMBL" id="KAG0119339.1"/>
    </source>
</evidence>
<feature type="region of interest" description="Disordered" evidence="1">
    <location>
        <begin position="41"/>
        <end position="66"/>
    </location>
</feature>
<accession>A0A835NQV1</accession>
<feature type="non-terminal residue" evidence="2">
    <location>
        <position position="1"/>
    </location>
</feature>
<protein>
    <submittedName>
        <fullName evidence="2">Uncharacterized protein</fullName>
    </submittedName>
</protein>
<dbReference type="EMBL" id="JADDUC020000024">
    <property type="protein sequence ID" value="KAI1231974.1"/>
    <property type="molecule type" value="Genomic_DNA"/>
</dbReference>
<sequence length="66" mass="6804">MDSTSQYAVSHTGSTKSHGSSSSVITSPAAVVPSQPLCLSQRKAARSVPIPNTPGSKATCKSWSRT</sequence>
<evidence type="ECO:0000313" key="4">
    <source>
        <dbReference type="Proteomes" id="UP000618051"/>
    </source>
</evidence>
<feature type="compositionally biased region" description="Low complexity" evidence="1">
    <location>
        <begin position="9"/>
        <end position="27"/>
    </location>
</feature>
<evidence type="ECO:0000256" key="1">
    <source>
        <dbReference type="SAM" id="MobiDB-lite"/>
    </source>
</evidence>
<dbReference type="Proteomes" id="UP000618051">
    <property type="component" value="Unassembled WGS sequence"/>
</dbReference>
<reference evidence="3 4" key="2">
    <citation type="journal article" date="2021" name="J. Hered.">
        <title>Feather Gene Expression Elucidates the Developmental Basis of Plumage Iridescence in African Starlings.</title>
        <authorList>
            <person name="Rubenstein D.R."/>
            <person name="Corvelo A."/>
            <person name="MacManes M.D."/>
            <person name="Maia R."/>
            <person name="Narzisi G."/>
            <person name="Rousaki A."/>
            <person name="Vandenabeele P."/>
            <person name="Shawkey M.D."/>
            <person name="Solomon J."/>
        </authorList>
    </citation>
    <scope>NUCLEOTIDE SEQUENCE [LARGE SCALE GENOMIC DNA]</scope>
    <source>
        <strain evidence="3">SS15</strain>
    </source>
</reference>
<dbReference type="EMBL" id="JADDUC010000089">
    <property type="protein sequence ID" value="KAG0119339.1"/>
    <property type="molecule type" value="Genomic_DNA"/>
</dbReference>
<feature type="region of interest" description="Disordered" evidence="1">
    <location>
        <begin position="1"/>
        <end position="27"/>
    </location>
</feature>
<gene>
    <name evidence="3" type="ORF">IHE44_0007620</name>
    <name evidence="2" type="ORF">IHE44_014459</name>
</gene>
<keyword evidence="4" id="KW-1185">Reference proteome</keyword>
<name>A0A835NQV1_9PASS</name>
<organism evidence="2">
    <name type="scientific">Lamprotornis superbus</name>
    <dbReference type="NCBI Taxonomy" id="245042"/>
    <lineage>
        <taxon>Eukaryota</taxon>
        <taxon>Metazoa</taxon>
        <taxon>Chordata</taxon>
        <taxon>Craniata</taxon>
        <taxon>Vertebrata</taxon>
        <taxon>Euteleostomi</taxon>
        <taxon>Archelosauria</taxon>
        <taxon>Archosauria</taxon>
        <taxon>Dinosauria</taxon>
        <taxon>Saurischia</taxon>
        <taxon>Theropoda</taxon>
        <taxon>Coelurosauria</taxon>
        <taxon>Aves</taxon>
        <taxon>Neognathae</taxon>
        <taxon>Neoaves</taxon>
        <taxon>Telluraves</taxon>
        <taxon>Australaves</taxon>
        <taxon>Passeriformes</taxon>
        <taxon>Sturnidae</taxon>
        <taxon>Lamprotornis</taxon>
    </lineage>
</organism>
<reference evidence="3" key="3">
    <citation type="submission" date="2022-01" db="EMBL/GenBank/DDBJ databases">
        <authorList>
            <person name="Rubenstein D.R."/>
        </authorList>
    </citation>
    <scope>NUCLEOTIDE SEQUENCE</scope>
    <source>
        <strain evidence="3">SS15</strain>
        <tissue evidence="3">Liver</tissue>
    </source>
</reference>